<evidence type="ECO:0008006" key="5">
    <source>
        <dbReference type="Google" id="ProtNLM"/>
    </source>
</evidence>
<dbReference type="Pfam" id="PF04402">
    <property type="entry name" value="SIMPL"/>
    <property type="match status" value="1"/>
</dbReference>
<reference evidence="3 4" key="1">
    <citation type="submission" date="2016-10" db="EMBL/GenBank/DDBJ databases">
        <authorList>
            <person name="de Groot N.N."/>
        </authorList>
    </citation>
    <scope>NUCLEOTIDE SEQUENCE [LARGE SCALE GENOMIC DNA]</scope>
    <source>
        <strain evidence="3 4">JCM 11308</strain>
    </source>
</reference>
<feature type="region of interest" description="Disordered" evidence="1">
    <location>
        <begin position="33"/>
        <end position="55"/>
    </location>
</feature>
<dbReference type="STRING" id="168276.SAMN05444580_103145"/>
<evidence type="ECO:0000313" key="4">
    <source>
        <dbReference type="Proteomes" id="UP000199417"/>
    </source>
</evidence>
<keyword evidence="2" id="KW-0732">Signal</keyword>
<dbReference type="InterPro" id="IPR052022">
    <property type="entry name" value="26kDa_periplasmic_antigen"/>
</dbReference>
<dbReference type="Gene3D" id="3.30.110.170">
    <property type="entry name" value="Protein of unknown function (DUF541), domain 1"/>
    <property type="match status" value="1"/>
</dbReference>
<feature type="chain" id="PRO_5011695158" description="DUF541 domain-containing protein" evidence="2">
    <location>
        <begin position="35"/>
        <end position="248"/>
    </location>
</feature>
<dbReference type="PANTHER" id="PTHR34387">
    <property type="entry name" value="SLR1258 PROTEIN"/>
    <property type="match status" value="1"/>
</dbReference>
<protein>
    <recommendedName>
        <fullName evidence="5">DUF541 domain-containing protein</fullName>
    </recommendedName>
</protein>
<dbReference type="PANTHER" id="PTHR34387:SF1">
    <property type="entry name" value="PERIPLASMIC IMMUNOGENIC PROTEIN"/>
    <property type="match status" value="1"/>
</dbReference>
<keyword evidence="4" id="KW-1185">Reference proteome</keyword>
<proteinExistence type="predicted"/>
<feature type="signal peptide" evidence="2">
    <location>
        <begin position="1"/>
        <end position="34"/>
    </location>
</feature>
<evidence type="ECO:0000313" key="3">
    <source>
        <dbReference type="EMBL" id="SDD16343.1"/>
    </source>
</evidence>
<dbReference type="Proteomes" id="UP000199417">
    <property type="component" value="Unassembled WGS sequence"/>
</dbReference>
<accession>A0A1G6SHS5</accession>
<name>A0A1G6SHS5_9NOCA</name>
<evidence type="ECO:0000256" key="2">
    <source>
        <dbReference type="SAM" id="SignalP"/>
    </source>
</evidence>
<feature type="region of interest" description="Disordered" evidence="1">
    <location>
        <begin position="206"/>
        <end position="233"/>
    </location>
</feature>
<dbReference type="InterPro" id="IPR007497">
    <property type="entry name" value="SIMPL/DUF541"/>
</dbReference>
<organism evidence="3 4">
    <name type="scientific">Rhodococcus tukisamuensis</name>
    <dbReference type="NCBI Taxonomy" id="168276"/>
    <lineage>
        <taxon>Bacteria</taxon>
        <taxon>Bacillati</taxon>
        <taxon>Actinomycetota</taxon>
        <taxon>Actinomycetes</taxon>
        <taxon>Mycobacteriales</taxon>
        <taxon>Nocardiaceae</taxon>
        <taxon>Rhodococcus</taxon>
    </lineage>
</organism>
<gene>
    <name evidence="3" type="ORF">SAMN05444580_103145</name>
</gene>
<dbReference type="Gene3D" id="3.30.70.2970">
    <property type="entry name" value="Protein of unknown function (DUF541), domain 2"/>
    <property type="match status" value="1"/>
</dbReference>
<sequence>MGHSGVVPTTRRSTAALALTAAAVSLLVTGCTSGSDGGSGDSAPPGISTQGTGKVTGTPDTVTVVLGVQTQGAEANVALAENAQRATDLIDTLKGKGVEAKDIQTSNLSVQPVFAPGGSAITGYEVTNQVTATVRDVSKAGGLIDAAAGASGDAIRVQQTSFSIADDSELRAQARADAVQQAKDQAGQIADAAGVRLGEVRSITEVPAGTPGPYPQAGTAFDRAPSTPVEPGSQELTVSVSVVYDIDD</sequence>
<evidence type="ECO:0000256" key="1">
    <source>
        <dbReference type="SAM" id="MobiDB-lite"/>
    </source>
</evidence>
<dbReference type="GO" id="GO:0006974">
    <property type="term" value="P:DNA damage response"/>
    <property type="evidence" value="ECO:0007669"/>
    <property type="project" value="TreeGrafter"/>
</dbReference>
<dbReference type="EMBL" id="FNAB01000003">
    <property type="protein sequence ID" value="SDD16343.1"/>
    <property type="molecule type" value="Genomic_DNA"/>
</dbReference>
<dbReference type="AlphaFoldDB" id="A0A1G6SHS5"/>